<evidence type="ECO:0000259" key="14">
    <source>
        <dbReference type="Pfam" id="PF01292"/>
    </source>
</evidence>
<evidence type="ECO:0000313" key="15">
    <source>
        <dbReference type="EMBL" id="QKV19695.1"/>
    </source>
</evidence>
<proteinExistence type="inferred from homology"/>
<keyword evidence="4" id="KW-1003">Cell membrane</keyword>
<keyword evidence="5" id="KW-0349">Heme</keyword>
<evidence type="ECO:0000256" key="5">
    <source>
        <dbReference type="ARBA" id="ARBA00022617"/>
    </source>
</evidence>
<evidence type="ECO:0000256" key="2">
    <source>
        <dbReference type="ARBA" id="ARBA00004651"/>
    </source>
</evidence>
<dbReference type="GO" id="GO:0022904">
    <property type="term" value="P:respiratory electron transport chain"/>
    <property type="evidence" value="ECO:0007669"/>
    <property type="project" value="InterPro"/>
</dbReference>
<keyword evidence="16" id="KW-1185">Reference proteome</keyword>
<evidence type="ECO:0000256" key="7">
    <source>
        <dbReference type="ARBA" id="ARBA00022723"/>
    </source>
</evidence>
<organism evidence="15 16">
    <name type="scientific">Oricola thermophila</name>
    <dbReference type="NCBI Taxonomy" id="2742145"/>
    <lineage>
        <taxon>Bacteria</taxon>
        <taxon>Pseudomonadati</taxon>
        <taxon>Pseudomonadota</taxon>
        <taxon>Alphaproteobacteria</taxon>
        <taxon>Hyphomicrobiales</taxon>
        <taxon>Ahrensiaceae</taxon>
        <taxon>Oricola</taxon>
    </lineage>
</organism>
<sequence>MQAAEKPVPAGFSAAQIRLHWIVFVLIVLQYVLHEPMSDAWRAIRRGEDFAFDPLVAAHVFGGLLVLLLAIWRLALRARRGAPPPPDREPAILKRAAAATHFGLYALMFLMPVSGMAAWFGHIDAAAAAHSIMRVILLALVALHVAGALYHQFVLKTDVLNRMRRPG</sequence>
<name>A0A6N1VIY1_9HYPH</name>
<evidence type="ECO:0000256" key="4">
    <source>
        <dbReference type="ARBA" id="ARBA00022475"/>
    </source>
</evidence>
<evidence type="ECO:0000256" key="12">
    <source>
        <dbReference type="ARBA" id="ARBA00037975"/>
    </source>
</evidence>
<dbReference type="GO" id="GO:0009055">
    <property type="term" value="F:electron transfer activity"/>
    <property type="evidence" value="ECO:0007669"/>
    <property type="project" value="InterPro"/>
</dbReference>
<dbReference type="RefSeq" id="WP_175277587.1">
    <property type="nucleotide sequence ID" value="NZ_CP054836.1"/>
</dbReference>
<feature type="transmembrane region" description="Helical" evidence="13">
    <location>
        <begin position="54"/>
        <end position="75"/>
    </location>
</feature>
<feature type="transmembrane region" description="Helical" evidence="13">
    <location>
        <begin position="96"/>
        <end position="120"/>
    </location>
</feature>
<feature type="transmembrane region" description="Helical" evidence="13">
    <location>
        <begin position="12"/>
        <end position="34"/>
    </location>
</feature>
<dbReference type="Pfam" id="PF01292">
    <property type="entry name" value="Ni_hydr_CYTB"/>
    <property type="match status" value="1"/>
</dbReference>
<evidence type="ECO:0000256" key="9">
    <source>
        <dbReference type="ARBA" id="ARBA00022989"/>
    </source>
</evidence>
<evidence type="ECO:0000256" key="1">
    <source>
        <dbReference type="ARBA" id="ARBA00001970"/>
    </source>
</evidence>
<dbReference type="Proteomes" id="UP000509367">
    <property type="component" value="Chromosome"/>
</dbReference>
<comment type="similarity">
    <text evidence="12">Belongs to the cytochrome b561 family.</text>
</comment>
<accession>A0A6N1VIY1</accession>
<keyword evidence="3" id="KW-0813">Transport</keyword>
<comment type="cofactor">
    <cofactor evidence="1">
        <name>heme b</name>
        <dbReference type="ChEBI" id="CHEBI:60344"/>
    </cofactor>
</comment>
<evidence type="ECO:0000256" key="13">
    <source>
        <dbReference type="SAM" id="Phobius"/>
    </source>
</evidence>
<keyword evidence="6 13" id="KW-0812">Transmembrane</keyword>
<reference evidence="15 16" key="1">
    <citation type="submission" date="2020-06" db="EMBL/GenBank/DDBJ databases">
        <title>Oricola thermophila sp. nov. isolated from a tidal sediments.</title>
        <authorList>
            <person name="Kwon K.K."/>
            <person name="Yang S.-H."/>
            <person name="Park M.-J."/>
        </authorList>
    </citation>
    <scope>NUCLEOTIDE SEQUENCE [LARGE SCALE GENOMIC DNA]</scope>
    <source>
        <strain evidence="15 16">MEBiC13590</strain>
    </source>
</reference>
<dbReference type="GO" id="GO:0046872">
    <property type="term" value="F:metal ion binding"/>
    <property type="evidence" value="ECO:0007669"/>
    <property type="project" value="UniProtKB-KW"/>
</dbReference>
<evidence type="ECO:0000256" key="3">
    <source>
        <dbReference type="ARBA" id="ARBA00022448"/>
    </source>
</evidence>
<dbReference type="KEGG" id="orm:HTY61_15155"/>
<protein>
    <submittedName>
        <fullName evidence="15">Cytochrome b</fullName>
    </submittedName>
</protein>
<dbReference type="GO" id="GO:0005886">
    <property type="term" value="C:plasma membrane"/>
    <property type="evidence" value="ECO:0007669"/>
    <property type="project" value="UniProtKB-SubCell"/>
</dbReference>
<evidence type="ECO:0000256" key="11">
    <source>
        <dbReference type="ARBA" id="ARBA00023136"/>
    </source>
</evidence>
<keyword evidence="8" id="KW-0249">Electron transport</keyword>
<dbReference type="EMBL" id="CP054836">
    <property type="protein sequence ID" value="QKV19695.1"/>
    <property type="molecule type" value="Genomic_DNA"/>
</dbReference>
<keyword evidence="7" id="KW-0479">Metal-binding</keyword>
<comment type="subcellular location">
    <subcellularLocation>
        <location evidence="2">Cell membrane</location>
        <topology evidence="2">Multi-pass membrane protein</topology>
    </subcellularLocation>
</comment>
<evidence type="ECO:0000256" key="6">
    <source>
        <dbReference type="ARBA" id="ARBA00022692"/>
    </source>
</evidence>
<evidence type="ECO:0000313" key="16">
    <source>
        <dbReference type="Proteomes" id="UP000509367"/>
    </source>
</evidence>
<dbReference type="InterPro" id="IPR011577">
    <property type="entry name" value="Cyt_b561_bac/Ni-Hgenase"/>
</dbReference>
<keyword evidence="11 13" id="KW-0472">Membrane</keyword>
<dbReference type="GO" id="GO:0020037">
    <property type="term" value="F:heme binding"/>
    <property type="evidence" value="ECO:0007669"/>
    <property type="project" value="TreeGrafter"/>
</dbReference>
<dbReference type="InterPro" id="IPR052168">
    <property type="entry name" value="Cytochrome_b561_oxidase"/>
</dbReference>
<keyword evidence="9 13" id="KW-1133">Transmembrane helix</keyword>
<keyword evidence="10" id="KW-0408">Iron</keyword>
<dbReference type="InterPro" id="IPR016174">
    <property type="entry name" value="Di-haem_cyt_TM"/>
</dbReference>
<dbReference type="PANTHER" id="PTHR30529">
    <property type="entry name" value="CYTOCHROME B561"/>
    <property type="match status" value="1"/>
</dbReference>
<dbReference type="PANTHER" id="PTHR30529:SF7">
    <property type="entry name" value="CYTOCHROME B561 BACTERIAL_NI-HYDROGENASE DOMAIN-CONTAINING PROTEIN"/>
    <property type="match status" value="1"/>
</dbReference>
<feature type="domain" description="Cytochrome b561 bacterial/Ni-hydrogenase" evidence="14">
    <location>
        <begin position="12"/>
        <end position="163"/>
    </location>
</feature>
<dbReference type="SUPFAM" id="SSF81342">
    <property type="entry name" value="Transmembrane di-heme cytochromes"/>
    <property type="match status" value="1"/>
</dbReference>
<feature type="transmembrane region" description="Helical" evidence="13">
    <location>
        <begin position="132"/>
        <end position="155"/>
    </location>
</feature>
<gene>
    <name evidence="15" type="ORF">HTY61_15155</name>
</gene>
<evidence type="ECO:0000256" key="10">
    <source>
        <dbReference type="ARBA" id="ARBA00023004"/>
    </source>
</evidence>
<evidence type="ECO:0000256" key="8">
    <source>
        <dbReference type="ARBA" id="ARBA00022982"/>
    </source>
</evidence>
<dbReference type="AlphaFoldDB" id="A0A6N1VIY1"/>